<evidence type="ECO:0000256" key="4">
    <source>
        <dbReference type="ARBA" id="ARBA00022475"/>
    </source>
</evidence>
<evidence type="ECO:0000256" key="9">
    <source>
        <dbReference type="SAM" id="Phobius"/>
    </source>
</evidence>
<comment type="subcellular location">
    <subcellularLocation>
        <location evidence="1">Cell membrane</location>
        <topology evidence="1">Multi-pass membrane protein</topology>
    </subcellularLocation>
</comment>
<feature type="transmembrane region" description="Helical" evidence="9">
    <location>
        <begin position="229"/>
        <end position="253"/>
    </location>
</feature>
<evidence type="ECO:0000256" key="5">
    <source>
        <dbReference type="ARBA" id="ARBA00022692"/>
    </source>
</evidence>
<feature type="transmembrane region" description="Helical" evidence="9">
    <location>
        <begin position="329"/>
        <end position="349"/>
    </location>
</feature>
<gene>
    <name evidence="10" type="ORF">GJV82_15260</name>
</gene>
<proteinExistence type="inferred from homology"/>
<feature type="region of interest" description="Disordered" evidence="8">
    <location>
        <begin position="385"/>
        <end position="421"/>
    </location>
</feature>
<organism evidence="10 11">
    <name type="scientific">Cellulosimicrobium composti</name>
    <dbReference type="NCBI Taxonomy" id="2672572"/>
    <lineage>
        <taxon>Bacteria</taxon>
        <taxon>Bacillati</taxon>
        <taxon>Actinomycetota</taxon>
        <taxon>Actinomycetes</taxon>
        <taxon>Micrococcales</taxon>
        <taxon>Promicromonosporaceae</taxon>
        <taxon>Cellulosimicrobium</taxon>
    </lineage>
</organism>
<protein>
    <submittedName>
        <fullName evidence="10">AI-2E family transporter</fullName>
    </submittedName>
</protein>
<dbReference type="InterPro" id="IPR002549">
    <property type="entry name" value="AI-2E-like"/>
</dbReference>
<evidence type="ECO:0000256" key="7">
    <source>
        <dbReference type="ARBA" id="ARBA00023136"/>
    </source>
</evidence>
<feature type="transmembrane region" description="Helical" evidence="9">
    <location>
        <begin position="45"/>
        <end position="67"/>
    </location>
</feature>
<keyword evidence="3" id="KW-0813">Transport</keyword>
<evidence type="ECO:0000256" key="3">
    <source>
        <dbReference type="ARBA" id="ARBA00022448"/>
    </source>
</evidence>
<dbReference type="PANTHER" id="PTHR21716:SF53">
    <property type="entry name" value="PERMEASE PERM-RELATED"/>
    <property type="match status" value="1"/>
</dbReference>
<comment type="caution">
    <text evidence="10">The sequence shown here is derived from an EMBL/GenBank/DDBJ whole genome shotgun (WGS) entry which is preliminary data.</text>
</comment>
<dbReference type="AlphaFoldDB" id="A0A6N7ZLI8"/>
<feature type="compositionally biased region" description="Low complexity" evidence="8">
    <location>
        <begin position="403"/>
        <end position="421"/>
    </location>
</feature>
<evidence type="ECO:0000256" key="1">
    <source>
        <dbReference type="ARBA" id="ARBA00004651"/>
    </source>
</evidence>
<keyword evidence="5 9" id="KW-0812">Transmembrane</keyword>
<dbReference type="GO" id="GO:0005886">
    <property type="term" value="C:plasma membrane"/>
    <property type="evidence" value="ECO:0007669"/>
    <property type="project" value="UniProtKB-SubCell"/>
</dbReference>
<dbReference type="Proteomes" id="UP000440668">
    <property type="component" value="Unassembled WGS sequence"/>
</dbReference>
<dbReference type="EMBL" id="WMKA01000043">
    <property type="protein sequence ID" value="MTG90286.1"/>
    <property type="molecule type" value="Genomic_DNA"/>
</dbReference>
<name>A0A6N7ZLI8_9MICO</name>
<evidence type="ECO:0000313" key="10">
    <source>
        <dbReference type="EMBL" id="MTG90286.1"/>
    </source>
</evidence>
<comment type="similarity">
    <text evidence="2">Belongs to the autoinducer-2 exporter (AI-2E) (TC 2.A.86) family.</text>
</comment>
<feature type="transmembrane region" description="Helical" evidence="9">
    <location>
        <begin position="21"/>
        <end position="39"/>
    </location>
</feature>
<keyword evidence="4" id="KW-1003">Cell membrane</keyword>
<feature type="transmembrane region" description="Helical" evidence="9">
    <location>
        <begin position="259"/>
        <end position="292"/>
    </location>
</feature>
<dbReference type="GO" id="GO:0055085">
    <property type="term" value="P:transmembrane transport"/>
    <property type="evidence" value="ECO:0007669"/>
    <property type="project" value="TreeGrafter"/>
</dbReference>
<evidence type="ECO:0000313" key="11">
    <source>
        <dbReference type="Proteomes" id="UP000440668"/>
    </source>
</evidence>
<keyword evidence="6 9" id="KW-1133">Transmembrane helix</keyword>
<dbReference type="Pfam" id="PF01594">
    <property type="entry name" value="AI-2E_transport"/>
    <property type="match status" value="1"/>
</dbReference>
<evidence type="ECO:0000256" key="2">
    <source>
        <dbReference type="ARBA" id="ARBA00009773"/>
    </source>
</evidence>
<evidence type="ECO:0000256" key="8">
    <source>
        <dbReference type="SAM" id="MobiDB-lite"/>
    </source>
</evidence>
<evidence type="ECO:0000256" key="6">
    <source>
        <dbReference type="ARBA" id="ARBA00022989"/>
    </source>
</evidence>
<reference evidence="10 11" key="1">
    <citation type="submission" date="2019-11" db="EMBL/GenBank/DDBJ databases">
        <title>Cellulosimicrobium composti sp. nov. isolated from a compost.</title>
        <authorList>
            <person name="Yang Y."/>
        </authorList>
    </citation>
    <scope>NUCLEOTIDE SEQUENCE [LARGE SCALE GENOMIC DNA]</scope>
    <source>
        <strain evidence="10 11">BIT-GX5</strain>
    </source>
</reference>
<accession>A0A6N7ZLI8</accession>
<feature type="transmembrane region" description="Helical" evidence="9">
    <location>
        <begin position="79"/>
        <end position="101"/>
    </location>
</feature>
<keyword evidence="7 9" id="KW-0472">Membrane</keyword>
<sequence>MPPGRPGTTPVPDSVRSAAAWSWRLLLVGAAIAAGLWLVTQLKVIVVPIAVALLLTVLLTPVQRFYARHLRMSRGLASGAALISLLVVLAGLVTVAGQQIVGGFQDLRDQAVDGFEQFTDWLAEGPLGLDSTTISHWLDQAGSAVSENQDSIVSGALGAATTLGHVVAGALIALFCTFFFLLDGRAIWSWVVGLLPLRARDRVHQAGRRGIVTLAAYTRTQILVAAVDAVGIGVGAAFFVPGLAVPLGILVFVGSFIPIVGAIVTGSIAVLVVLVAQGWVQALVMLGIVLLVQQIEGHILQPFLMGHAVSLHPVAVLLVVAAGSFAAGIVGALFAVPLAAVLNTVVLYLHGHDKFPELGTEDRIVVRGSPQPPVVARAEADLQVAGVRRRRPRRERSAVEDSPVAGPEDAGAADDAPGGAR</sequence>
<dbReference type="PANTHER" id="PTHR21716">
    <property type="entry name" value="TRANSMEMBRANE PROTEIN"/>
    <property type="match status" value="1"/>
</dbReference>
<feature type="transmembrane region" description="Helical" evidence="9">
    <location>
        <begin position="163"/>
        <end position="182"/>
    </location>
</feature>